<protein>
    <recommendedName>
        <fullName evidence="6">Protein transport protein SEC23</fullName>
    </recommendedName>
</protein>
<dbReference type="Proteomes" id="UP000290289">
    <property type="component" value="Chromosome 8"/>
</dbReference>
<dbReference type="GO" id="GO:0006412">
    <property type="term" value="P:translation"/>
    <property type="evidence" value="ECO:0007669"/>
    <property type="project" value="InterPro"/>
</dbReference>
<name>A0A498J7W0_MALDO</name>
<comment type="caution">
    <text evidence="4">The sequence shown here is derived from an EMBL/GenBank/DDBJ whole genome shotgun (WGS) entry which is preliminary data.</text>
</comment>
<dbReference type="PANTHER" id="PTHR11710:SF0">
    <property type="entry name" value="40S RIBOSOMAL PROTEIN S19"/>
    <property type="match status" value="1"/>
</dbReference>
<dbReference type="EMBL" id="RDQH01000334">
    <property type="protein sequence ID" value="RXH91758.1"/>
    <property type="molecule type" value="Genomic_DNA"/>
</dbReference>
<evidence type="ECO:0008006" key="6">
    <source>
        <dbReference type="Google" id="ProtNLM"/>
    </source>
</evidence>
<dbReference type="GO" id="GO:0022627">
    <property type="term" value="C:cytosolic small ribosomal subunit"/>
    <property type="evidence" value="ECO:0007669"/>
    <property type="project" value="TreeGrafter"/>
</dbReference>
<organism evidence="4 5">
    <name type="scientific">Malus domestica</name>
    <name type="common">Apple</name>
    <name type="synonym">Pyrus malus</name>
    <dbReference type="NCBI Taxonomy" id="3750"/>
    <lineage>
        <taxon>Eukaryota</taxon>
        <taxon>Viridiplantae</taxon>
        <taxon>Streptophyta</taxon>
        <taxon>Embryophyta</taxon>
        <taxon>Tracheophyta</taxon>
        <taxon>Spermatophyta</taxon>
        <taxon>Magnoliopsida</taxon>
        <taxon>eudicotyledons</taxon>
        <taxon>Gunneridae</taxon>
        <taxon>Pentapetalae</taxon>
        <taxon>rosids</taxon>
        <taxon>fabids</taxon>
        <taxon>Rosales</taxon>
        <taxon>Rosaceae</taxon>
        <taxon>Amygdaloideae</taxon>
        <taxon>Maleae</taxon>
        <taxon>Malus</taxon>
    </lineage>
</organism>
<reference evidence="4 5" key="1">
    <citation type="submission" date="2018-10" db="EMBL/GenBank/DDBJ databases">
        <title>A high-quality apple genome assembly.</title>
        <authorList>
            <person name="Hu J."/>
        </authorList>
    </citation>
    <scope>NUCLEOTIDE SEQUENCE [LARGE SCALE GENOMIC DNA]</scope>
    <source>
        <strain evidence="5">cv. HFTH1</strain>
        <tissue evidence="4">Young leaf</tissue>
    </source>
</reference>
<dbReference type="Pfam" id="PF01090">
    <property type="entry name" value="Ribosomal_S19e"/>
    <property type="match status" value="1"/>
</dbReference>
<dbReference type="STRING" id="3750.A0A498J7W0"/>
<dbReference type="GO" id="GO:0003723">
    <property type="term" value="F:RNA binding"/>
    <property type="evidence" value="ECO:0007669"/>
    <property type="project" value="TreeGrafter"/>
</dbReference>
<dbReference type="InterPro" id="IPR001266">
    <property type="entry name" value="Ribosomal_eS19"/>
</dbReference>
<dbReference type="GO" id="GO:0003735">
    <property type="term" value="F:structural constituent of ribosome"/>
    <property type="evidence" value="ECO:0007669"/>
    <property type="project" value="InterPro"/>
</dbReference>
<dbReference type="GO" id="GO:0000028">
    <property type="term" value="P:ribosomal small subunit assembly"/>
    <property type="evidence" value="ECO:0007669"/>
    <property type="project" value="TreeGrafter"/>
</dbReference>
<evidence type="ECO:0000256" key="1">
    <source>
        <dbReference type="ARBA" id="ARBA00010014"/>
    </source>
</evidence>
<dbReference type="SMART" id="SM01413">
    <property type="entry name" value="Ribosomal_S19e"/>
    <property type="match status" value="1"/>
</dbReference>
<dbReference type="SUPFAM" id="SSF81995">
    <property type="entry name" value="beta-sandwich domain of Sec23/24"/>
    <property type="match status" value="1"/>
</dbReference>
<gene>
    <name evidence="4" type="ORF">DVH24_020781</name>
</gene>
<accession>A0A498J7W0</accession>
<evidence type="ECO:0000313" key="5">
    <source>
        <dbReference type="Proteomes" id="UP000290289"/>
    </source>
</evidence>
<dbReference type="InterPro" id="IPR036388">
    <property type="entry name" value="WH-like_DNA-bd_sf"/>
</dbReference>
<dbReference type="AlphaFoldDB" id="A0A498J7W0"/>
<dbReference type="InterPro" id="IPR036390">
    <property type="entry name" value="WH_DNA-bd_sf"/>
</dbReference>
<dbReference type="SUPFAM" id="SSF46785">
    <property type="entry name" value="Winged helix' DNA-binding domain"/>
    <property type="match status" value="1"/>
</dbReference>
<dbReference type="Gene3D" id="2.60.40.1670">
    <property type="entry name" value="beta-sandwich domain of Sec23/24"/>
    <property type="match status" value="1"/>
</dbReference>
<comment type="similarity">
    <text evidence="1">Belongs to the eukaryotic ribosomal protein eS19 family.</text>
</comment>
<keyword evidence="5" id="KW-1185">Reference proteome</keyword>
<proteinExistence type="inferred from homology"/>
<evidence type="ECO:0000256" key="2">
    <source>
        <dbReference type="ARBA" id="ARBA00022980"/>
    </source>
</evidence>
<evidence type="ECO:0000256" key="3">
    <source>
        <dbReference type="ARBA" id="ARBA00023274"/>
    </source>
</evidence>
<dbReference type="Gene3D" id="1.10.10.10">
    <property type="entry name" value="Winged helix-like DNA-binding domain superfamily/Winged helix DNA-binding domain"/>
    <property type="match status" value="1"/>
</dbReference>
<keyword evidence="2" id="KW-0689">Ribosomal protein</keyword>
<sequence length="142" mass="16072">MLEMANTDPEGIDGVRMTWNVWPHTKVEASKCVIPLAACISPIRSYPDIPTLTSLTPLSSLLCRRPNFALHRPSIFPRTTRSDRIELPDWTDILKTATFKELAAYEPNWYYIRSASIARKIYLTGGLGVGTFRKIYGGNKRN</sequence>
<keyword evidence="3" id="KW-0687">Ribonucleoprotein</keyword>
<dbReference type="PANTHER" id="PTHR11710">
    <property type="entry name" value="40S RIBOSOMAL PROTEIN S19"/>
    <property type="match status" value="1"/>
</dbReference>
<evidence type="ECO:0000313" key="4">
    <source>
        <dbReference type="EMBL" id="RXH91758.1"/>
    </source>
</evidence>